<dbReference type="Proteomes" id="UP000232196">
    <property type="component" value="Unassembled WGS sequence"/>
</dbReference>
<gene>
    <name evidence="4" type="ORF">CH357_05110</name>
</gene>
<dbReference type="PANTHER" id="PTHR33495">
    <property type="entry name" value="ANTI-SIGMA FACTOR ANTAGONIST TM_1081-RELATED-RELATED"/>
    <property type="match status" value="1"/>
</dbReference>
<name>A0A2M9XGQ8_9LEPT</name>
<dbReference type="EMBL" id="NPDN01000002">
    <property type="protein sequence ID" value="PJZ26866.1"/>
    <property type="molecule type" value="Genomic_DNA"/>
</dbReference>
<dbReference type="RefSeq" id="WP_100705660.1">
    <property type="nucleotide sequence ID" value="NZ_NPDL01000002.1"/>
</dbReference>
<keyword evidence="5" id="KW-1185">Reference proteome</keyword>
<protein>
    <recommendedName>
        <fullName evidence="2">Anti-sigma factor antagonist</fullName>
    </recommendedName>
</protein>
<organism evidence="4 5">
    <name type="scientific">Leptospira hartskeerlii</name>
    <dbReference type="NCBI Taxonomy" id="2023177"/>
    <lineage>
        <taxon>Bacteria</taxon>
        <taxon>Pseudomonadati</taxon>
        <taxon>Spirochaetota</taxon>
        <taxon>Spirochaetia</taxon>
        <taxon>Leptospirales</taxon>
        <taxon>Leptospiraceae</taxon>
        <taxon>Leptospira</taxon>
    </lineage>
</organism>
<proteinExistence type="inferred from homology"/>
<comment type="caution">
    <text evidence="4">The sequence shown here is derived from an EMBL/GenBank/DDBJ whole genome shotgun (WGS) entry which is preliminary data.</text>
</comment>
<dbReference type="GO" id="GO:0043856">
    <property type="term" value="F:anti-sigma factor antagonist activity"/>
    <property type="evidence" value="ECO:0007669"/>
    <property type="project" value="InterPro"/>
</dbReference>
<dbReference type="PANTHER" id="PTHR33495:SF2">
    <property type="entry name" value="ANTI-SIGMA FACTOR ANTAGONIST TM_1081-RELATED"/>
    <property type="match status" value="1"/>
</dbReference>
<dbReference type="NCBIfam" id="TIGR00377">
    <property type="entry name" value="ant_ant_sig"/>
    <property type="match status" value="1"/>
</dbReference>
<dbReference type="InterPro" id="IPR002645">
    <property type="entry name" value="STAS_dom"/>
</dbReference>
<dbReference type="Pfam" id="PF01740">
    <property type="entry name" value="STAS"/>
    <property type="match status" value="1"/>
</dbReference>
<evidence type="ECO:0000313" key="5">
    <source>
        <dbReference type="Proteomes" id="UP000232196"/>
    </source>
</evidence>
<evidence type="ECO:0000256" key="1">
    <source>
        <dbReference type="ARBA" id="ARBA00009013"/>
    </source>
</evidence>
<dbReference type="CDD" id="cd07043">
    <property type="entry name" value="STAS_anti-anti-sigma_factors"/>
    <property type="match status" value="1"/>
</dbReference>
<dbReference type="OrthoDB" id="9796601at2"/>
<comment type="similarity">
    <text evidence="1 2">Belongs to the anti-sigma-factor antagonist family.</text>
</comment>
<evidence type="ECO:0000256" key="2">
    <source>
        <dbReference type="RuleBase" id="RU003749"/>
    </source>
</evidence>
<evidence type="ECO:0000259" key="3">
    <source>
        <dbReference type="PROSITE" id="PS50801"/>
    </source>
</evidence>
<reference evidence="4 5" key="1">
    <citation type="submission" date="2017-07" db="EMBL/GenBank/DDBJ databases">
        <title>Leptospira spp. isolated from tropical soils.</title>
        <authorList>
            <person name="Thibeaux R."/>
            <person name="Iraola G."/>
            <person name="Ferres I."/>
            <person name="Bierque E."/>
            <person name="Girault D."/>
            <person name="Soupe-Gilbert M.-E."/>
            <person name="Picardeau M."/>
            <person name="Goarant C."/>
        </authorList>
    </citation>
    <scope>NUCLEOTIDE SEQUENCE [LARGE SCALE GENOMIC DNA]</scope>
    <source>
        <strain evidence="4 5">MCA1-C-A1</strain>
    </source>
</reference>
<dbReference type="AlphaFoldDB" id="A0A2M9XGQ8"/>
<dbReference type="PROSITE" id="PS50801">
    <property type="entry name" value="STAS"/>
    <property type="match status" value="1"/>
</dbReference>
<accession>A0A2M9XGQ8</accession>
<evidence type="ECO:0000313" key="4">
    <source>
        <dbReference type="EMBL" id="PJZ26866.1"/>
    </source>
</evidence>
<dbReference type="SUPFAM" id="SSF52091">
    <property type="entry name" value="SpoIIaa-like"/>
    <property type="match status" value="1"/>
</dbReference>
<dbReference type="InterPro" id="IPR036513">
    <property type="entry name" value="STAS_dom_sf"/>
</dbReference>
<dbReference type="Gene3D" id="3.30.750.24">
    <property type="entry name" value="STAS domain"/>
    <property type="match status" value="1"/>
</dbReference>
<dbReference type="InterPro" id="IPR003658">
    <property type="entry name" value="Anti-sigma_ant"/>
</dbReference>
<feature type="domain" description="STAS" evidence="3">
    <location>
        <begin position="38"/>
        <end position="137"/>
    </location>
</feature>
<sequence>MADTPWNLDSKEFDHDAPELGVFLDQDNIPDGLPREAVVVKISGEINLYSAQIMKERFFHLLDRGFIYLLVNMENVKYIDSSGLGVFMATHSRLVKSGKGGIAVFSPSSQVNKILELTKLKSLIRVGSTSKEAWKLLAP</sequence>